<dbReference type="Proteomes" id="UP000533639">
    <property type="component" value="Unassembled WGS sequence"/>
</dbReference>
<name>A0A9N8J625_9FLAO</name>
<accession>A0A9N8J625</accession>
<dbReference type="EMBL" id="CAIJDE010000063">
    <property type="protein sequence ID" value="CAC9976687.1"/>
    <property type="molecule type" value="Genomic_DNA"/>
</dbReference>
<comment type="caution">
    <text evidence="1">The sequence shown here is derived from an EMBL/GenBank/DDBJ whole genome shotgun (WGS) entry which is preliminary data.</text>
</comment>
<protein>
    <submittedName>
        <fullName evidence="1">Uncharacterized protein</fullName>
    </submittedName>
</protein>
<gene>
    <name evidence="1" type="ORF">FLAPXU55_04415</name>
</gene>
<evidence type="ECO:0000313" key="1">
    <source>
        <dbReference type="EMBL" id="CAC9976687.1"/>
    </source>
</evidence>
<reference evidence="1 2" key="1">
    <citation type="submission" date="2020-06" db="EMBL/GenBank/DDBJ databases">
        <authorList>
            <person name="Criscuolo A."/>
        </authorList>
    </citation>
    <scope>NUCLEOTIDE SEQUENCE [LARGE SCALE GENOMIC DNA]</scope>
    <source>
        <strain evidence="1">PXU-55</strain>
    </source>
</reference>
<evidence type="ECO:0000313" key="2">
    <source>
        <dbReference type="Proteomes" id="UP000533639"/>
    </source>
</evidence>
<proteinExistence type="predicted"/>
<dbReference type="AlphaFoldDB" id="A0A9N8J625"/>
<sequence length="173" mass="19997">MALLISLSFTKDDSDILYQNYVRAINNGGTFQFFLVVKIKNLNTNKVREICTKANFLQGAIHREYNIDYDERGIIKAYQTAIKNKNRYFEFKNDSAIANLGIEDYSENDLKKLQSRINFNLLTQKIKKNQKWSSYLDHKELKMYAHALFNLGILTGENSCFGGTLIYVSPKSN</sequence>
<organism evidence="1 2">
    <name type="scientific">Flavobacterium panici</name>
    <dbReference type="NCBI Taxonomy" id="2654843"/>
    <lineage>
        <taxon>Bacteria</taxon>
        <taxon>Pseudomonadati</taxon>
        <taxon>Bacteroidota</taxon>
        <taxon>Flavobacteriia</taxon>
        <taxon>Flavobacteriales</taxon>
        <taxon>Flavobacteriaceae</taxon>
        <taxon>Flavobacterium</taxon>
    </lineage>
</organism>
<keyword evidence="2" id="KW-1185">Reference proteome</keyword>